<proteinExistence type="predicted"/>
<dbReference type="InParanoid" id="M0DCW2"/>
<comment type="caution">
    <text evidence="1">The sequence shown here is derived from an EMBL/GenBank/DDBJ whole genome shotgun (WGS) entry which is preliminary data.</text>
</comment>
<dbReference type="AlphaFoldDB" id="M0DCW2"/>
<accession>M0DCW2</accession>
<evidence type="ECO:0000313" key="2">
    <source>
        <dbReference type="Proteomes" id="UP000011513"/>
    </source>
</evidence>
<gene>
    <name evidence="1" type="ORF">C474_07047</name>
</gene>
<evidence type="ECO:0000313" key="1">
    <source>
        <dbReference type="EMBL" id="ELZ32557.1"/>
    </source>
</evidence>
<keyword evidence="2" id="KW-1185">Reference proteome</keyword>
<sequence>MNFTRELVVDDASEVVRIDSPCPGFVETPMTDD</sequence>
<protein>
    <submittedName>
        <fullName evidence="1">Uncharacterized protein</fullName>
    </submittedName>
</protein>
<organism evidence="1 2">
    <name type="scientific">Halogeometricum pallidum JCM 14848</name>
    <dbReference type="NCBI Taxonomy" id="1227487"/>
    <lineage>
        <taxon>Archaea</taxon>
        <taxon>Methanobacteriati</taxon>
        <taxon>Methanobacteriota</taxon>
        <taxon>Stenosarchaea group</taxon>
        <taxon>Halobacteria</taxon>
        <taxon>Halobacteriales</taxon>
        <taxon>Haloferacaceae</taxon>
        <taxon>Halogeometricum</taxon>
    </lineage>
</organism>
<reference evidence="1 2" key="1">
    <citation type="journal article" date="2014" name="PLoS Genet.">
        <title>Phylogenetically driven sequencing of extremely halophilic archaea reveals strategies for static and dynamic osmo-response.</title>
        <authorList>
            <person name="Becker E.A."/>
            <person name="Seitzer P.M."/>
            <person name="Tritt A."/>
            <person name="Larsen D."/>
            <person name="Krusor M."/>
            <person name="Yao A.I."/>
            <person name="Wu D."/>
            <person name="Madern D."/>
            <person name="Eisen J.A."/>
            <person name="Darling A.E."/>
            <person name="Facciotti M.T."/>
        </authorList>
    </citation>
    <scope>NUCLEOTIDE SEQUENCE [LARGE SCALE GENOMIC DNA]</scope>
    <source>
        <strain evidence="1 2">JCM 14848</strain>
    </source>
</reference>
<name>M0DCW2_HALPD</name>
<dbReference type="OrthoDB" id="7442at2157"/>
<dbReference type="EMBL" id="AOIV01000011">
    <property type="protein sequence ID" value="ELZ32557.1"/>
    <property type="molecule type" value="Genomic_DNA"/>
</dbReference>
<dbReference type="Proteomes" id="UP000011513">
    <property type="component" value="Unassembled WGS sequence"/>
</dbReference>